<reference evidence="2" key="1">
    <citation type="journal article" date="2021" name="Nat. Commun.">
        <title>Genetic determinants of endophytism in the Arabidopsis root mycobiome.</title>
        <authorList>
            <person name="Mesny F."/>
            <person name="Miyauchi S."/>
            <person name="Thiergart T."/>
            <person name="Pickel B."/>
            <person name="Atanasova L."/>
            <person name="Karlsson M."/>
            <person name="Huettel B."/>
            <person name="Barry K.W."/>
            <person name="Haridas S."/>
            <person name="Chen C."/>
            <person name="Bauer D."/>
            <person name="Andreopoulos W."/>
            <person name="Pangilinan J."/>
            <person name="LaButti K."/>
            <person name="Riley R."/>
            <person name="Lipzen A."/>
            <person name="Clum A."/>
            <person name="Drula E."/>
            <person name="Henrissat B."/>
            <person name="Kohler A."/>
            <person name="Grigoriev I.V."/>
            <person name="Martin F.M."/>
            <person name="Hacquard S."/>
        </authorList>
    </citation>
    <scope>NUCLEOTIDE SEQUENCE</scope>
    <source>
        <strain evidence="2">MPI-CAGE-CH-0243</strain>
    </source>
</reference>
<dbReference type="Proteomes" id="UP000700596">
    <property type="component" value="Unassembled WGS sequence"/>
</dbReference>
<dbReference type="AlphaFoldDB" id="A0A9P9I7M2"/>
<evidence type="ECO:0000313" key="3">
    <source>
        <dbReference type="Proteomes" id="UP000700596"/>
    </source>
</evidence>
<proteinExistence type="predicted"/>
<evidence type="ECO:0000313" key="2">
    <source>
        <dbReference type="EMBL" id="KAH7109595.1"/>
    </source>
</evidence>
<feature type="non-terminal residue" evidence="2">
    <location>
        <position position="1"/>
    </location>
</feature>
<keyword evidence="3" id="KW-1185">Reference proteome</keyword>
<accession>A0A9P9I7M2</accession>
<dbReference type="EMBL" id="JAGMWT010000031">
    <property type="protein sequence ID" value="KAH7109595.1"/>
    <property type="molecule type" value="Genomic_DNA"/>
</dbReference>
<dbReference type="Pfam" id="PF24320">
    <property type="entry name" value="DUF7492"/>
    <property type="match status" value="1"/>
</dbReference>
<evidence type="ECO:0000259" key="1">
    <source>
        <dbReference type="Pfam" id="PF24320"/>
    </source>
</evidence>
<gene>
    <name evidence="2" type="ORF">B0J11DRAFT_448767</name>
</gene>
<sequence>VLMYQENRHVTLLDKVSLGSIFVYRTSQSCSNNKFHNIYNTWLYDGTGGDCQGQLLTQVPFNDGQCYQSNRSPKSIRRQNLPQRPRFSFEGNNHWCTVDFNLLANLKPGQVYTLYWV</sequence>
<protein>
    <recommendedName>
        <fullName evidence="1">DUF7492 domain-containing protein</fullName>
    </recommendedName>
</protein>
<name>A0A9P9I7M2_9PLEO</name>
<comment type="caution">
    <text evidence="2">The sequence shown here is derived from an EMBL/GenBank/DDBJ whole genome shotgun (WGS) entry which is preliminary data.</text>
</comment>
<organism evidence="2 3">
    <name type="scientific">Dendryphion nanum</name>
    <dbReference type="NCBI Taxonomy" id="256645"/>
    <lineage>
        <taxon>Eukaryota</taxon>
        <taxon>Fungi</taxon>
        <taxon>Dikarya</taxon>
        <taxon>Ascomycota</taxon>
        <taxon>Pezizomycotina</taxon>
        <taxon>Dothideomycetes</taxon>
        <taxon>Pleosporomycetidae</taxon>
        <taxon>Pleosporales</taxon>
        <taxon>Torulaceae</taxon>
        <taxon>Dendryphion</taxon>
    </lineage>
</organism>
<feature type="domain" description="DUF7492" evidence="1">
    <location>
        <begin position="2"/>
        <end position="117"/>
    </location>
</feature>
<dbReference type="InterPro" id="IPR055915">
    <property type="entry name" value="DUF7492"/>
</dbReference>
<dbReference type="OrthoDB" id="64281at2759"/>